<evidence type="ECO:0000313" key="2">
    <source>
        <dbReference type="Proteomes" id="UP000823775"/>
    </source>
</evidence>
<dbReference type="EMBL" id="JACEIK010006197">
    <property type="protein sequence ID" value="MCE2055236.1"/>
    <property type="molecule type" value="Genomic_DNA"/>
</dbReference>
<gene>
    <name evidence="1" type="ORF">HAX54_042233</name>
</gene>
<name>A0ABS8W1J6_DATST</name>
<proteinExistence type="predicted"/>
<comment type="caution">
    <text evidence="1">The sequence shown here is derived from an EMBL/GenBank/DDBJ whole genome shotgun (WGS) entry which is preliminary data.</text>
</comment>
<evidence type="ECO:0000313" key="1">
    <source>
        <dbReference type="EMBL" id="MCE2055236.1"/>
    </source>
</evidence>
<feature type="non-terminal residue" evidence="1">
    <location>
        <position position="89"/>
    </location>
</feature>
<organism evidence="1 2">
    <name type="scientific">Datura stramonium</name>
    <name type="common">Jimsonweed</name>
    <name type="synonym">Common thornapple</name>
    <dbReference type="NCBI Taxonomy" id="4076"/>
    <lineage>
        <taxon>Eukaryota</taxon>
        <taxon>Viridiplantae</taxon>
        <taxon>Streptophyta</taxon>
        <taxon>Embryophyta</taxon>
        <taxon>Tracheophyta</taxon>
        <taxon>Spermatophyta</taxon>
        <taxon>Magnoliopsida</taxon>
        <taxon>eudicotyledons</taxon>
        <taxon>Gunneridae</taxon>
        <taxon>Pentapetalae</taxon>
        <taxon>asterids</taxon>
        <taxon>lamiids</taxon>
        <taxon>Solanales</taxon>
        <taxon>Solanaceae</taxon>
        <taxon>Solanoideae</taxon>
        <taxon>Datureae</taxon>
        <taxon>Datura</taxon>
    </lineage>
</organism>
<protein>
    <submittedName>
        <fullName evidence="1">Uncharacterized protein</fullName>
    </submittedName>
</protein>
<dbReference type="Proteomes" id="UP000823775">
    <property type="component" value="Unassembled WGS sequence"/>
</dbReference>
<keyword evidence="2" id="KW-1185">Reference proteome</keyword>
<sequence length="89" mass="9998">LFYVKYATGGVIPCNVCWNNSILIKKLTKGMSGRRSLLDAVQLAETLGTTRVRARCHQTFNRRSHDWALMPKYHCTLAGRKAEGDTGQD</sequence>
<accession>A0ABS8W1J6</accession>
<reference evidence="1 2" key="1">
    <citation type="journal article" date="2021" name="BMC Genomics">
        <title>Datura genome reveals duplications of psychoactive alkaloid biosynthetic genes and high mutation rate following tissue culture.</title>
        <authorList>
            <person name="Rajewski A."/>
            <person name="Carter-House D."/>
            <person name="Stajich J."/>
            <person name="Litt A."/>
        </authorList>
    </citation>
    <scope>NUCLEOTIDE SEQUENCE [LARGE SCALE GENOMIC DNA]</scope>
    <source>
        <strain evidence="1">AR-01</strain>
    </source>
</reference>
<feature type="non-terminal residue" evidence="1">
    <location>
        <position position="1"/>
    </location>
</feature>